<dbReference type="AlphaFoldDB" id="A0AAD5Q361"/>
<dbReference type="Proteomes" id="UP001209570">
    <property type="component" value="Unassembled WGS sequence"/>
</dbReference>
<dbReference type="PROSITE" id="PS50966">
    <property type="entry name" value="ZF_SWIM"/>
    <property type="match status" value="1"/>
</dbReference>
<name>A0AAD5Q361_PYTIN</name>
<sequence>MEAALAHFVRAHPTADKALCVIIVDKDLNEIRVLRSRFPETRILICTFHVVKYFGVAVKKPEYGSISLEDRQSVEHLLRNLVYAPSAEVNYDEELSTVLRFTTHFVAENVAEEYDIARTKAAEYQYVDAGAYLVVKGAKHARDVNTVTWTCPCDFAVAMELPCRHSIAVRLHLRVKPLIPLERIGIRLPFRKFAKYAAAIQFVEDAWMNVRMSKRVKFGLQLVSESSAQSHAAKETPEEHEERDEASDAELVTQPSAGVSLTQNSLYSAEIGDLPIMDTGSIKLTKPISELAMTRLLRNGLNHSST</sequence>
<keyword evidence="1" id="KW-0863">Zinc-finger</keyword>
<keyword evidence="5" id="KW-1185">Reference proteome</keyword>
<keyword evidence="1" id="KW-0862">Zinc</keyword>
<dbReference type="InterPro" id="IPR007527">
    <property type="entry name" value="Znf_SWIM"/>
</dbReference>
<dbReference type="PANTHER" id="PTHR31569">
    <property type="entry name" value="SWIM-TYPE DOMAIN-CONTAINING PROTEIN"/>
    <property type="match status" value="1"/>
</dbReference>
<protein>
    <recommendedName>
        <fullName evidence="3">SWIM-type domain-containing protein</fullName>
    </recommendedName>
</protein>
<feature type="region of interest" description="Disordered" evidence="2">
    <location>
        <begin position="228"/>
        <end position="254"/>
    </location>
</feature>
<dbReference type="GO" id="GO:0008270">
    <property type="term" value="F:zinc ion binding"/>
    <property type="evidence" value="ECO:0007669"/>
    <property type="project" value="UniProtKB-KW"/>
</dbReference>
<evidence type="ECO:0000256" key="1">
    <source>
        <dbReference type="PROSITE-ProRule" id="PRU00325"/>
    </source>
</evidence>
<evidence type="ECO:0000313" key="5">
    <source>
        <dbReference type="Proteomes" id="UP001209570"/>
    </source>
</evidence>
<feature type="domain" description="SWIM-type" evidence="3">
    <location>
        <begin position="132"/>
        <end position="174"/>
    </location>
</feature>
<comment type="caution">
    <text evidence="4">The sequence shown here is derived from an EMBL/GenBank/DDBJ whole genome shotgun (WGS) entry which is preliminary data.</text>
</comment>
<dbReference type="EMBL" id="JAKCXM010001235">
    <property type="protein sequence ID" value="KAJ0391191.1"/>
    <property type="molecule type" value="Genomic_DNA"/>
</dbReference>
<accession>A0AAD5Q361</accession>
<reference evidence="4" key="1">
    <citation type="submission" date="2021-12" db="EMBL/GenBank/DDBJ databases">
        <title>Prjna785345.</title>
        <authorList>
            <person name="Rujirawat T."/>
            <person name="Krajaejun T."/>
        </authorList>
    </citation>
    <scope>NUCLEOTIDE SEQUENCE</scope>
    <source>
        <strain evidence="4">Pi057C3</strain>
    </source>
</reference>
<dbReference type="PANTHER" id="PTHR31569:SF4">
    <property type="entry name" value="SWIM-TYPE DOMAIN-CONTAINING PROTEIN"/>
    <property type="match status" value="1"/>
</dbReference>
<keyword evidence="1" id="KW-0479">Metal-binding</keyword>
<feature type="compositionally biased region" description="Acidic residues" evidence="2">
    <location>
        <begin position="238"/>
        <end position="248"/>
    </location>
</feature>
<gene>
    <name evidence="4" type="ORF">P43SY_011530</name>
</gene>
<evidence type="ECO:0000256" key="2">
    <source>
        <dbReference type="SAM" id="MobiDB-lite"/>
    </source>
</evidence>
<evidence type="ECO:0000313" key="4">
    <source>
        <dbReference type="EMBL" id="KAJ0391191.1"/>
    </source>
</evidence>
<organism evidence="4 5">
    <name type="scientific">Pythium insidiosum</name>
    <name type="common">Pythiosis disease agent</name>
    <dbReference type="NCBI Taxonomy" id="114742"/>
    <lineage>
        <taxon>Eukaryota</taxon>
        <taxon>Sar</taxon>
        <taxon>Stramenopiles</taxon>
        <taxon>Oomycota</taxon>
        <taxon>Peronosporomycetes</taxon>
        <taxon>Pythiales</taxon>
        <taxon>Pythiaceae</taxon>
        <taxon>Pythium</taxon>
    </lineage>
</organism>
<proteinExistence type="predicted"/>
<evidence type="ECO:0000259" key="3">
    <source>
        <dbReference type="PROSITE" id="PS50966"/>
    </source>
</evidence>
<dbReference type="InterPro" id="IPR052579">
    <property type="entry name" value="Zinc_finger_SWIM"/>
</dbReference>